<dbReference type="Proteomes" id="UP000017836">
    <property type="component" value="Unassembled WGS sequence"/>
</dbReference>
<evidence type="ECO:0000313" key="2">
    <source>
        <dbReference type="EMBL" id="ERN11902.1"/>
    </source>
</evidence>
<accession>W1PPF0</accession>
<proteinExistence type="predicted"/>
<dbReference type="AlphaFoldDB" id="W1PPF0"/>
<keyword evidence="3" id="KW-1185">Reference proteome</keyword>
<protein>
    <submittedName>
        <fullName evidence="2">Uncharacterized protein</fullName>
    </submittedName>
</protein>
<name>W1PPF0_AMBTC</name>
<dbReference type="EMBL" id="KI392664">
    <property type="protein sequence ID" value="ERN11902.1"/>
    <property type="molecule type" value="Genomic_DNA"/>
</dbReference>
<gene>
    <name evidence="2" type="ORF">AMTR_s00020p00211170</name>
</gene>
<evidence type="ECO:0000256" key="1">
    <source>
        <dbReference type="SAM" id="MobiDB-lite"/>
    </source>
</evidence>
<evidence type="ECO:0000313" key="3">
    <source>
        <dbReference type="Proteomes" id="UP000017836"/>
    </source>
</evidence>
<sequence>MSKEYKSHMVARAHTVEGPERQKLRTEKGIKIEERKEKKKETKALKAKTAPDKSKKPMVYYVSGKASHMQKFYKIRTRMVGGTTKWWVDSTKANLVEEKFVAISPKSMQ</sequence>
<feature type="compositionally biased region" description="Basic and acidic residues" evidence="1">
    <location>
        <begin position="14"/>
        <end position="51"/>
    </location>
</feature>
<organism evidence="2 3">
    <name type="scientific">Amborella trichopoda</name>
    <dbReference type="NCBI Taxonomy" id="13333"/>
    <lineage>
        <taxon>Eukaryota</taxon>
        <taxon>Viridiplantae</taxon>
        <taxon>Streptophyta</taxon>
        <taxon>Embryophyta</taxon>
        <taxon>Tracheophyta</taxon>
        <taxon>Spermatophyta</taxon>
        <taxon>Magnoliopsida</taxon>
        <taxon>Amborellales</taxon>
        <taxon>Amborellaceae</taxon>
        <taxon>Amborella</taxon>
    </lineage>
</organism>
<dbReference type="HOGENOM" id="CLU_2187461_0_0_1"/>
<reference evidence="3" key="1">
    <citation type="journal article" date="2013" name="Science">
        <title>The Amborella genome and the evolution of flowering plants.</title>
        <authorList>
            <consortium name="Amborella Genome Project"/>
        </authorList>
    </citation>
    <scope>NUCLEOTIDE SEQUENCE [LARGE SCALE GENOMIC DNA]</scope>
</reference>
<feature type="region of interest" description="Disordered" evidence="1">
    <location>
        <begin position="1"/>
        <end position="51"/>
    </location>
</feature>
<dbReference type="Gramene" id="ERN11902">
    <property type="protein sequence ID" value="ERN11902"/>
    <property type="gene ID" value="AMTR_s00020p00211170"/>
</dbReference>